<dbReference type="Pfam" id="PF00566">
    <property type="entry name" value="RabGAP-TBC"/>
    <property type="match status" value="1"/>
</dbReference>
<gene>
    <name evidence="4" type="ORF">WG66_1724</name>
</gene>
<evidence type="ECO:0000256" key="2">
    <source>
        <dbReference type="SAM" id="MobiDB-lite"/>
    </source>
</evidence>
<name>A0A0W0GAX2_MONRR</name>
<feature type="compositionally biased region" description="Polar residues" evidence="2">
    <location>
        <begin position="1"/>
        <end position="11"/>
    </location>
</feature>
<comment type="caution">
    <text evidence="4">The sequence shown here is derived from an EMBL/GenBank/DDBJ whole genome shotgun (WGS) entry which is preliminary data.</text>
</comment>
<dbReference type="Gene3D" id="1.10.472.80">
    <property type="entry name" value="Ypt/Rab-GAP domain of gyp1p, domain 3"/>
    <property type="match status" value="1"/>
</dbReference>
<feature type="compositionally biased region" description="Polar residues" evidence="2">
    <location>
        <begin position="31"/>
        <end position="63"/>
    </location>
</feature>
<evidence type="ECO:0000256" key="1">
    <source>
        <dbReference type="SAM" id="Coils"/>
    </source>
</evidence>
<feature type="region of interest" description="Disordered" evidence="2">
    <location>
        <begin position="689"/>
        <end position="719"/>
    </location>
</feature>
<organism evidence="4 5">
    <name type="scientific">Moniliophthora roreri</name>
    <name type="common">Frosty pod rot fungus</name>
    <name type="synonym">Monilia roreri</name>
    <dbReference type="NCBI Taxonomy" id="221103"/>
    <lineage>
        <taxon>Eukaryota</taxon>
        <taxon>Fungi</taxon>
        <taxon>Dikarya</taxon>
        <taxon>Basidiomycota</taxon>
        <taxon>Agaricomycotina</taxon>
        <taxon>Agaricomycetes</taxon>
        <taxon>Agaricomycetidae</taxon>
        <taxon>Agaricales</taxon>
        <taxon>Marasmiineae</taxon>
        <taxon>Marasmiaceae</taxon>
        <taxon>Moniliophthora</taxon>
    </lineage>
</organism>
<dbReference type="InterPro" id="IPR035969">
    <property type="entry name" value="Rab-GAP_TBC_sf"/>
</dbReference>
<feature type="compositionally biased region" description="Low complexity" evidence="2">
    <location>
        <begin position="917"/>
        <end position="931"/>
    </location>
</feature>
<dbReference type="PANTHER" id="PTHR47219">
    <property type="entry name" value="RAB GTPASE-ACTIVATING PROTEIN 1-LIKE"/>
    <property type="match status" value="1"/>
</dbReference>
<accession>A0A0W0GAX2</accession>
<sequence>MSSTPITTTPVHSHPLSPDEIPSGRSRKSRGANTPSSANDPSQSNYFTLKAQSERNQAGSAESRNPDWDGSVRRLAHLKGEKHARRASESSASLNDIFNNKTTPKSKVAPLIIVGSAGTGAGNADIDSTDSSITSRVLATKWHEYSDEAIQSTISSIEPSAEGSSQQYHAVLRILSLAVNNLTRTRMELEQKRKALEEKEEAKRRRAEELMKDLMQPSEREIVQRVVKQIFNEDEDEEDQLEGKHQVERKQSFLSLVDSLSEAIADETLSRSVPKEASPMLAPTSVPMDLTNDSHSIADSDADTASIMSNVSRTSLSSKTSMSSKSNDKSSNPSFGDWMGSISLWGKGRGGRSKALAQTVNGTSSLESVEEINDESQAPPQRPGATGRQHRRRSTKSVFGTLGISILNPTSSNARSRSPAEDNTPSKTPESDPQPEPLSALEEDDDHDHTSYAETSSILSNHTVLTTYTNRTGISVPGSLSSPVQPLSSASLIIAEAQMSRTTSTISPKADSDLPESSIPDPTSPLPKPKRPLPEQPAIPEIPLPQCPQGTSLAAIINATRVMTLDPSSILTDQGHETGEVIKQLAWDLVKNAREEGLEVRRPILPGKKLLKAVNDTNESSSIPESSPTAEALSRALNFGTFSGGDEVNKTPKPTSKAKGKGRSRILSAVLVPPSIASPLFGGFMGGGGAKSASPGSGSGATTNDNNNTTGEPNLKPIQDANVNAAVLSVGGTTRSKNASSVPLESIIPAMAKPPTQYLSRTYTPLTAPDFRFSIPLPSSASAHFHHNQGDGGTQGLLDLTDRYGFMYDVSKYDLLLLMRARECRCTAPACLTGVKIADRVEDNMWPDEDDQGMDIGKQEVEIVKGRCGCDGSLTAPSVLTSSPVASTTQTSGDAESLNSVGSGAAEGPGSGDATPSKPLSTKSRSSSVSKITQNSKRASLSASMSASAVLAASSLTSSTSSVLSVNPDTPRHVCANVVRKLLADLIEIHDECQGSQRKEWDTFVKQRRAKAKPWSKTYNTTSTSGAAAILGLGSNAYEEGEDEELDHSEGLIGFAQLGLLSANKDERRDFDRLVRRGIPLVYRSKVWLECSGGLEMREPGLFRDLLAEAEKDNGANVLVEIEKDVGRTMPLNVFFGGDGAGVDKLRRVLTAYSRRNPAVGYCQGMNLVTSTLLLVHADEEEAFWVLTAIVERLLPEDFFSPSLLPSRACPMVLLDYVRDHLPKLYAHLIELGVDLPAICFSWFLSLFTDCLPVETLFRVWDVFLVDGLDVLFRVALAILRSNEQELLRCQSIPAVYVALENLPTRMWEADKLLQLEAELRTSVLHNDLVNKRELHVASLNQLLS</sequence>
<dbReference type="PROSITE" id="PS50086">
    <property type="entry name" value="TBC_RABGAP"/>
    <property type="match status" value="1"/>
</dbReference>
<feature type="region of interest" description="Disordered" evidence="2">
    <location>
        <begin position="641"/>
        <end position="664"/>
    </location>
</feature>
<reference evidence="4 5" key="1">
    <citation type="submission" date="2015-12" db="EMBL/GenBank/DDBJ databases">
        <title>Draft genome sequence of Moniliophthora roreri, the causal agent of frosty pod rot of cacao.</title>
        <authorList>
            <person name="Aime M.C."/>
            <person name="Diaz-Valderrama J.R."/>
            <person name="Kijpornyongpan T."/>
            <person name="Phillips-Mora W."/>
        </authorList>
    </citation>
    <scope>NUCLEOTIDE SEQUENCE [LARGE SCALE GENOMIC DNA]</scope>
    <source>
        <strain evidence="4 5">MCA 2952</strain>
    </source>
</reference>
<dbReference type="GO" id="GO:0031267">
    <property type="term" value="F:small GTPase binding"/>
    <property type="evidence" value="ECO:0007669"/>
    <property type="project" value="TreeGrafter"/>
</dbReference>
<feature type="region of interest" description="Disordered" evidence="2">
    <location>
        <begin position="270"/>
        <end position="456"/>
    </location>
</feature>
<dbReference type="SMART" id="SM00164">
    <property type="entry name" value="TBC"/>
    <property type="match status" value="1"/>
</dbReference>
<evidence type="ECO:0000313" key="4">
    <source>
        <dbReference type="EMBL" id="KTB45695.1"/>
    </source>
</evidence>
<feature type="region of interest" description="Disordered" evidence="2">
    <location>
        <begin position="1"/>
        <end position="71"/>
    </location>
</feature>
<dbReference type="PANTHER" id="PTHR47219:SF20">
    <property type="entry name" value="TBC1 DOMAIN FAMILY MEMBER 2B"/>
    <property type="match status" value="1"/>
</dbReference>
<feature type="region of interest" description="Disordered" evidence="2">
    <location>
        <begin position="879"/>
        <end position="938"/>
    </location>
</feature>
<feature type="compositionally biased region" description="Low complexity" evidence="2">
    <location>
        <begin position="691"/>
        <end position="711"/>
    </location>
</feature>
<evidence type="ECO:0000259" key="3">
    <source>
        <dbReference type="PROSITE" id="PS50086"/>
    </source>
</evidence>
<feature type="compositionally biased region" description="Polar residues" evidence="2">
    <location>
        <begin position="407"/>
        <end position="428"/>
    </location>
</feature>
<dbReference type="Gene3D" id="1.10.8.270">
    <property type="entry name" value="putative rabgap domain of human tbc1 domain family member 14 like domains"/>
    <property type="match status" value="1"/>
</dbReference>
<dbReference type="eggNOG" id="KOG2058">
    <property type="taxonomic scope" value="Eukaryota"/>
</dbReference>
<keyword evidence="1" id="KW-0175">Coiled coil</keyword>
<feature type="compositionally biased region" description="Pro residues" evidence="2">
    <location>
        <begin position="534"/>
        <end position="546"/>
    </location>
</feature>
<feature type="domain" description="Rab-GAP TBC" evidence="3">
    <location>
        <begin position="1078"/>
        <end position="1268"/>
    </location>
</feature>
<evidence type="ECO:0000313" key="5">
    <source>
        <dbReference type="Proteomes" id="UP000054988"/>
    </source>
</evidence>
<dbReference type="Proteomes" id="UP000054988">
    <property type="component" value="Unassembled WGS sequence"/>
</dbReference>
<feature type="region of interest" description="Disordered" evidence="2">
    <location>
        <begin position="502"/>
        <end position="547"/>
    </location>
</feature>
<dbReference type="InterPro" id="IPR000195">
    <property type="entry name" value="Rab-GAP-TBC_dom"/>
</dbReference>
<protein>
    <submittedName>
        <fullName evidence="4">Putative GTPase activating rab protein</fullName>
    </submittedName>
</protein>
<proteinExistence type="predicted"/>
<dbReference type="InterPro" id="IPR050302">
    <property type="entry name" value="Rab_GAP_TBC_domain"/>
</dbReference>
<feature type="compositionally biased region" description="Low complexity" evidence="2">
    <location>
        <begin position="309"/>
        <end position="334"/>
    </location>
</feature>
<dbReference type="GO" id="GO:0005096">
    <property type="term" value="F:GTPase activator activity"/>
    <property type="evidence" value="ECO:0007669"/>
    <property type="project" value="TreeGrafter"/>
</dbReference>
<dbReference type="SUPFAM" id="SSF47923">
    <property type="entry name" value="Ypt/Rab-GAP domain of gyp1p"/>
    <property type="match status" value="2"/>
</dbReference>
<dbReference type="FunFam" id="1.10.8.270:FF:000026">
    <property type="entry name" value="TBC (Tre-2/Bub2/Cdc16) domain family"/>
    <property type="match status" value="1"/>
</dbReference>
<feature type="coiled-coil region" evidence="1">
    <location>
        <begin position="172"/>
        <end position="213"/>
    </location>
</feature>
<dbReference type="EMBL" id="LATX01000639">
    <property type="protein sequence ID" value="KTB45695.1"/>
    <property type="molecule type" value="Genomic_DNA"/>
</dbReference>
<feature type="compositionally biased region" description="Polar residues" evidence="2">
    <location>
        <begin position="879"/>
        <end position="902"/>
    </location>
</feature>
<feature type="compositionally biased region" description="Polar residues" evidence="2">
    <location>
        <begin position="356"/>
        <end position="367"/>
    </location>
</feature>